<dbReference type="Gene3D" id="3.40.50.300">
    <property type="entry name" value="P-loop containing nucleotide triphosphate hydrolases"/>
    <property type="match status" value="1"/>
</dbReference>
<comment type="caution">
    <text evidence="6">The sequence shown here is derived from an EMBL/GenBank/DDBJ whole genome shotgun (WGS) entry which is preliminary data.</text>
</comment>
<keyword evidence="7" id="KW-1185">Reference proteome</keyword>
<evidence type="ECO:0000256" key="3">
    <source>
        <dbReference type="ARBA" id="ARBA00022806"/>
    </source>
</evidence>
<keyword evidence="1" id="KW-0547">Nucleotide-binding</keyword>
<evidence type="ECO:0000313" key="7">
    <source>
        <dbReference type="Proteomes" id="UP001208649"/>
    </source>
</evidence>
<dbReference type="CDD" id="cd00268">
    <property type="entry name" value="DEADc"/>
    <property type="match status" value="1"/>
</dbReference>
<dbReference type="InterPro" id="IPR027417">
    <property type="entry name" value="P-loop_NTPase"/>
</dbReference>
<dbReference type="PANTHER" id="PTHR47959">
    <property type="entry name" value="ATP-DEPENDENT RNA HELICASE RHLE-RELATED"/>
    <property type="match status" value="1"/>
</dbReference>
<feature type="domain" description="Helicase ATP-binding" evidence="5">
    <location>
        <begin position="32"/>
        <end position="204"/>
    </location>
</feature>
<dbReference type="SUPFAM" id="SSF52540">
    <property type="entry name" value="P-loop containing nucleoside triphosphate hydrolases"/>
    <property type="match status" value="1"/>
</dbReference>
<protein>
    <submittedName>
        <fullName evidence="6">DEAD/DEAH box helicase</fullName>
    </submittedName>
</protein>
<evidence type="ECO:0000313" key="6">
    <source>
        <dbReference type="EMBL" id="MCU7619324.1"/>
    </source>
</evidence>
<gene>
    <name evidence="6" type="ORF">NZ698_19255</name>
</gene>
<dbReference type="InterPro" id="IPR011545">
    <property type="entry name" value="DEAD/DEAH_box_helicase_dom"/>
</dbReference>
<dbReference type="InterPro" id="IPR014001">
    <property type="entry name" value="Helicase_ATP-bd"/>
</dbReference>
<dbReference type="InterPro" id="IPR050079">
    <property type="entry name" value="DEAD_box_RNA_helicase"/>
</dbReference>
<proteinExistence type="predicted"/>
<dbReference type="Pfam" id="PF00270">
    <property type="entry name" value="DEAD"/>
    <property type="match status" value="1"/>
</dbReference>
<keyword evidence="4" id="KW-0067">ATP-binding</keyword>
<dbReference type="PANTHER" id="PTHR47959:SF13">
    <property type="entry name" value="ATP-DEPENDENT RNA HELICASE RHLE"/>
    <property type="match status" value="1"/>
</dbReference>
<evidence type="ECO:0000259" key="5">
    <source>
        <dbReference type="PROSITE" id="PS51192"/>
    </source>
</evidence>
<reference evidence="7" key="1">
    <citation type="submission" date="2023-07" db="EMBL/GenBank/DDBJ databases">
        <title>Chryseobacterium sp. strain PBS4-4 Genome sequencing and assembly.</title>
        <authorList>
            <person name="Jung Y."/>
        </authorList>
    </citation>
    <scope>NUCLEOTIDE SEQUENCE [LARGE SCALE GENOMIC DNA]</scope>
    <source>
        <strain evidence="7">PBS4-4</strain>
    </source>
</reference>
<dbReference type="RefSeq" id="WP_263004880.1">
    <property type="nucleotide sequence ID" value="NZ_JAOTEM010000008.1"/>
</dbReference>
<dbReference type="PROSITE" id="PS51192">
    <property type="entry name" value="HELICASE_ATP_BIND_1"/>
    <property type="match status" value="1"/>
</dbReference>
<dbReference type="Proteomes" id="UP001208649">
    <property type="component" value="Unassembled WGS sequence"/>
</dbReference>
<sequence>MSFKNLNLINPIIRAATEAGCPMPTELQIKMIPQILNGKDVLCQIARGTERMTSFTMPVLQMLKKNNPDHNDTRVLVLTPTKETALQIEDNFKVYTKYLPLSQLSVYEGISNGTQLSSLRRRLDVLIATPEKLLELDDQRHISLSKIEVLIIDDMEILLEKNTDVLKKLINKLPGKRQNILYSSTLTKEVSSFADKIGNGRIETMKTTEYSAVS</sequence>
<organism evidence="6 7">
    <name type="scientific">Chryseobacterium edaphi</name>
    <dbReference type="NCBI Taxonomy" id="2976532"/>
    <lineage>
        <taxon>Bacteria</taxon>
        <taxon>Pseudomonadati</taxon>
        <taxon>Bacteroidota</taxon>
        <taxon>Flavobacteriia</taxon>
        <taxon>Flavobacteriales</taxon>
        <taxon>Weeksellaceae</taxon>
        <taxon>Chryseobacterium group</taxon>
        <taxon>Chryseobacterium</taxon>
    </lineage>
</organism>
<evidence type="ECO:0000256" key="4">
    <source>
        <dbReference type="ARBA" id="ARBA00022840"/>
    </source>
</evidence>
<keyword evidence="3 6" id="KW-0347">Helicase</keyword>
<keyword evidence="2" id="KW-0378">Hydrolase</keyword>
<evidence type="ECO:0000256" key="1">
    <source>
        <dbReference type="ARBA" id="ARBA00022741"/>
    </source>
</evidence>
<name>A0ABT2WD17_9FLAO</name>
<accession>A0ABT2WD17</accession>
<dbReference type="EMBL" id="JAOTEM010000008">
    <property type="protein sequence ID" value="MCU7619324.1"/>
    <property type="molecule type" value="Genomic_DNA"/>
</dbReference>
<dbReference type="GO" id="GO:0004386">
    <property type="term" value="F:helicase activity"/>
    <property type="evidence" value="ECO:0007669"/>
    <property type="project" value="UniProtKB-KW"/>
</dbReference>
<evidence type="ECO:0000256" key="2">
    <source>
        <dbReference type="ARBA" id="ARBA00022801"/>
    </source>
</evidence>
<dbReference type="SMART" id="SM00487">
    <property type="entry name" value="DEXDc"/>
    <property type="match status" value="1"/>
</dbReference>
<dbReference type="InterPro" id="IPR044742">
    <property type="entry name" value="DEAD/DEAH_RhlB"/>
</dbReference>